<protein>
    <submittedName>
        <fullName evidence="2">EFC12 protein</fullName>
    </submittedName>
</protein>
<feature type="compositionally biased region" description="Basic and acidic residues" evidence="1">
    <location>
        <begin position="59"/>
        <end position="68"/>
    </location>
</feature>
<name>A0A7K4K9V4_9AVES</name>
<comment type="caution">
    <text evidence="2">The sequence shown here is derived from an EMBL/GenBank/DDBJ whole genome shotgun (WGS) entry which is preliminary data.</text>
</comment>
<gene>
    <name evidence="2" type="primary">Efcab12</name>
    <name evidence="2" type="ORF">CRYSOU_R09961</name>
</gene>
<feature type="compositionally biased region" description="Low complexity" evidence="1">
    <location>
        <begin position="79"/>
        <end position="88"/>
    </location>
</feature>
<evidence type="ECO:0000256" key="1">
    <source>
        <dbReference type="SAM" id="MobiDB-lite"/>
    </source>
</evidence>
<feature type="region of interest" description="Disordered" evidence="1">
    <location>
        <begin position="1"/>
        <end position="27"/>
    </location>
</feature>
<dbReference type="PANTHER" id="PTHR47225">
    <property type="entry name" value="EF-HAND CALCIUM-BINDING DOMAIN-CONTAINING PROTEIN 12"/>
    <property type="match status" value="1"/>
</dbReference>
<feature type="compositionally biased region" description="Basic and acidic residues" evidence="1">
    <location>
        <begin position="422"/>
        <end position="431"/>
    </location>
</feature>
<dbReference type="EMBL" id="VWPX01007973">
    <property type="protein sequence ID" value="NWI13135.1"/>
    <property type="molecule type" value="Genomic_DNA"/>
</dbReference>
<keyword evidence="3" id="KW-1185">Reference proteome</keyword>
<feature type="compositionally biased region" description="Low complexity" evidence="1">
    <location>
        <begin position="400"/>
        <end position="416"/>
    </location>
</feature>
<accession>A0A7K4K9V4</accession>
<evidence type="ECO:0000313" key="2">
    <source>
        <dbReference type="EMBL" id="NWI13135.1"/>
    </source>
</evidence>
<dbReference type="AlphaFoldDB" id="A0A7K4K9V4"/>
<dbReference type="Proteomes" id="UP000545332">
    <property type="component" value="Unassembled WGS sequence"/>
</dbReference>
<feature type="region of interest" description="Disordered" evidence="1">
    <location>
        <begin position="59"/>
        <end position="103"/>
    </location>
</feature>
<sequence length="485" mass="55109">AAVTQPPPEGEESSCSPAVTPSAEDGLQKLEPWIAERKRFRSQLESLVDVKRWLMQKPSRSEQEERVWRRAKGRGAGRRAGAGLPRGAEVGAHGGMLSRPPAQRSRTRAMPGLFSNVLQSLPPGSSRPCCWEGAPLIRMPYPQALITLQNLLHRHSFKMVDLFRKADVYRGKISREKFIKVIKETKIPISDKDLEDVIIFLTSSKHGNFIRSEDLVECQDRWLEMMQGQCRETTTATYRTATYRTSTGGKAKEEKPLAPPKPETRLRLLEVPPVNTEPERRYVTYDEMEEIGKRFRDRRRREKSKDTPREWREKCRLVRSGDRRVDEHCLPSTLAGDMAELTDHYRGDSFMSYLKSFDLCKEYKIHLSKAVLQKALLHPGDKIIKEGDDMLKIRQPGGPYSAAAARAPSPASASGPGACGKRAGEMRDRFKSKTRRSGHMSRSDDNNFWPGHLLDKLRLFLPVAPGRAHALFSYVHRTRPVCRKS</sequence>
<dbReference type="PANTHER" id="PTHR47225:SF1">
    <property type="entry name" value="EF-HAND CALCIUM-BINDING DOMAIN-CONTAINING PROTEIN 12"/>
    <property type="match status" value="1"/>
</dbReference>
<feature type="non-terminal residue" evidence="2">
    <location>
        <position position="1"/>
    </location>
</feature>
<feature type="non-terminal residue" evidence="2">
    <location>
        <position position="485"/>
    </location>
</feature>
<dbReference type="InterPro" id="IPR042847">
    <property type="entry name" value="EFC12"/>
</dbReference>
<dbReference type="OrthoDB" id="125906at2759"/>
<organism evidence="2 3">
    <name type="scientific">Crypturellus soui</name>
    <dbReference type="NCBI Taxonomy" id="458187"/>
    <lineage>
        <taxon>Eukaryota</taxon>
        <taxon>Metazoa</taxon>
        <taxon>Chordata</taxon>
        <taxon>Craniata</taxon>
        <taxon>Vertebrata</taxon>
        <taxon>Euteleostomi</taxon>
        <taxon>Archelosauria</taxon>
        <taxon>Archosauria</taxon>
        <taxon>Dinosauria</taxon>
        <taxon>Saurischia</taxon>
        <taxon>Theropoda</taxon>
        <taxon>Coelurosauria</taxon>
        <taxon>Aves</taxon>
        <taxon>Palaeognathae</taxon>
        <taxon>Tinamiformes</taxon>
        <taxon>Tinamidae</taxon>
        <taxon>Crypturellus</taxon>
    </lineage>
</organism>
<evidence type="ECO:0000313" key="3">
    <source>
        <dbReference type="Proteomes" id="UP000545332"/>
    </source>
</evidence>
<proteinExistence type="predicted"/>
<reference evidence="2 3" key="1">
    <citation type="submission" date="2019-09" db="EMBL/GenBank/DDBJ databases">
        <title>Bird 10,000 Genomes (B10K) Project - Family phase.</title>
        <authorList>
            <person name="Zhang G."/>
        </authorList>
    </citation>
    <scope>NUCLEOTIDE SEQUENCE [LARGE SCALE GENOMIC DNA]</scope>
    <source>
        <strain evidence="2">B10K-MSB-42743</strain>
        <tissue evidence="2">Heart</tissue>
    </source>
</reference>
<feature type="region of interest" description="Disordered" evidence="1">
    <location>
        <begin position="400"/>
        <end position="445"/>
    </location>
</feature>